<feature type="transmembrane region" description="Helical" evidence="6">
    <location>
        <begin position="427"/>
        <end position="445"/>
    </location>
</feature>
<feature type="transmembrane region" description="Helical" evidence="6">
    <location>
        <begin position="372"/>
        <end position="392"/>
    </location>
</feature>
<evidence type="ECO:0000256" key="5">
    <source>
        <dbReference type="ARBA" id="ARBA00023136"/>
    </source>
</evidence>
<keyword evidence="10" id="KW-1185">Reference proteome</keyword>
<evidence type="ECO:0000256" key="2">
    <source>
        <dbReference type="ARBA" id="ARBA00022475"/>
    </source>
</evidence>
<keyword evidence="4 6" id="KW-1133">Transmembrane helix</keyword>
<dbReference type="InterPro" id="IPR047699">
    <property type="entry name" value="Permease_put_prefix"/>
</dbReference>
<feature type="transmembrane region" description="Helical" evidence="6">
    <location>
        <begin position="759"/>
        <end position="781"/>
    </location>
</feature>
<feature type="transmembrane region" description="Helical" evidence="6">
    <location>
        <begin position="466"/>
        <end position="488"/>
    </location>
</feature>
<evidence type="ECO:0000256" key="3">
    <source>
        <dbReference type="ARBA" id="ARBA00022692"/>
    </source>
</evidence>
<name>A0A286F749_9BACT</name>
<evidence type="ECO:0000313" key="9">
    <source>
        <dbReference type="EMBL" id="SOD79045.1"/>
    </source>
</evidence>
<dbReference type="NCBIfam" id="NF038404">
    <property type="entry name" value="perm_prefix_2"/>
    <property type="match status" value="1"/>
</dbReference>
<feature type="transmembrane region" description="Helical" evidence="6">
    <location>
        <begin position="104"/>
        <end position="125"/>
    </location>
</feature>
<keyword evidence="3 6" id="KW-0812">Transmembrane</keyword>
<gene>
    <name evidence="9" type="ORF">SAMN06269250_0771</name>
</gene>
<evidence type="ECO:0000256" key="1">
    <source>
        <dbReference type="ARBA" id="ARBA00004651"/>
    </source>
</evidence>
<evidence type="ECO:0000259" key="7">
    <source>
        <dbReference type="Pfam" id="PF02687"/>
    </source>
</evidence>
<dbReference type="Proteomes" id="UP000219452">
    <property type="component" value="Unassembled WGS sequence"/>
</dbReference>
<evidence type="ECO:0000256" key="6">
    <source>
        <dbReference type="SAM" id="Phobius"/>
    </source>
</evidence>
<feature type="transmembrane region" description="Helical" evidence="6">
    <location>
        <begin position="817"/>
        <end position="834"/>
    </location>
</feature>
<dbReference type="RefSeq" id="WP_218840195.1">
    <property type="nucleotide sequence ID" value="NZ_OCNH01000001.1"/>
</dbReference>
<feature type="domain" description="MacB-like periplasmic core" evidence="8">
    <location>
        <begin position="524"/>
        <end position="729"/>
    </location>
</feature>
<accession>A0A286F749</accession>
<dbReference type="InterPro" id="IPR003838">
    <property type="entry name" value="ABC3_permease_C"/>
</dbReference>
<reference evidence="10" key="1">
    <citation type="submission" date="2017-09" db="EMBL/GenBank/DDBJ databases">
        <authorList>
            <person name="Varghese N."/>
            <person name="Submissions S."/>
        </authorList>
    </citation>
    <scope>NUCLEOTIDE SEQUENCE [LARGE SCALE GENOMIC DNA]</scope>
    <source>
        <strain evidence="10">DSM 29961</strain>
    </source>
</reference>
<proteinExistence type="predicted"/>
<feature type="domain" description="ABC3 transporter permease C-terminal" evidence="7">
    <location>
        <begin position="379"/>
        <end position="495"/>
    </location>
</feature>
<dbReference type="GO" id="GO:0005886">
    <property type="term" value="C:plasma membrane"/>
    <property type="evidence" value="ECO:0007669"/>
    <property type="project" value="UniProtKB-SubCell"/>
</dbReference>
<protein>
    <submittedName>
        <fullName evidence="9">Putative ABC transport system permease protein</fullName>
    </submittedName>
</protein>
<keyword evidence="5 6" id="KW-0472">Membrane</keyword>
<feature type="domain" description="ABC3 transporter permease C-terminal" evidence="7">
    <location>
        <begin position="765"/>
        <end position="878"/>
    </location>
</feature>
<dbReference type="InterPro" id="IPR050250">
    <property type="entry name" value="Macrolide_Exporter_MacB"/>
</dbReference>
<feature type="transmembrane region" description="Helical" evidence="6">
    <location>
        <begin position="515"/>
        <end position="535"/>
    </location>
</feature>
<dbReference type="EMBL" id="OCNH01000001">
    <property type="protein sequence ID" value="SOD79045.1"/>
    <property type="molecule type" value="Genomic_DNA"/>
</dbReference>
<dbReference type="PANTHER" id="PTHR30572:SF18">
    <property type="entry name" value="ABC-TYPE MACROLIDE FAMILY EXPORT SYSTEM PERMEASE COMPONENT 2"/>
    <property type="match status" value="1"/>
</dbReference>
<dbReference type="PANTHER" id="PTHR30572">
    <property type="entry name" value="MEMBRANE COMPONENT OF TRANSPORTER-RELATED"/>
    <property type="match status" value="1"/>
</dbReference>
<keyword evidence="2" id="KW-1003">Cell membrane</keyword>
<dbReference type="GO" id="GO:0022857">
    <property type="term" value="F:transmembrane transporter activity"/>
    <property type="evidence" value="ECO:0007669"/>
    <property type="project" value="TreeGrafter"/>
</dbReference>
<feature type="domain" description="MacB-like periplasmic core" evidence="8">
    <location>
        <begin position="103"/>
        <end position="330"/>
    </location>
</feature>
<comment type="subcellular location">
    <subcellularLocation>
        <location evidence="1">Cell membrane</location>
        <topology evidence="1">Multi-pass membrane protein</topology>
    </subcellularLocation>
</comment>
<evidence type="ECO:0000256" key="4">
    <source>
        <dbReference type="ARBA" id="ARBA00022989"/>
    </source>
</evidence>
<dbReference type="AlphaFoldDB" id="A0A286F749"/>
<dbReference type="Pfam" id="PF12704">
    <property type="entry name" value="MacB_PCD"/>
    <property type="match status" value="2"/>
</dbReference>
<organism evidence="9 10">
    <name type="scientific">Spirosoma fluviale</name>
    <dbReference type="NCBI Taxonomy" id="1597977"/>
    <lineage>
        <taxon>Bacteria</taxon>
        <taxon>Pseudomonadati</taxon>
        <taxon>Bacteroidota</taxon>
        <taxon>Cytophagia</taxon>
        <taxon>Cytophagales</taxon>
        <taxon>Cytophagaceae</taxon>
        <taxon>Spirosoma</taxon>
    </lineage>
</organism>
<feature type="transmembrane region" description="Helical" evidence="6">
    <location>
        <begin position="846"/>
        <end position="866"/>
    </location>
</feature>
<dbReference type="InterPro" id="IPR025857">
    <property type="entry name" value="MacB_PCD"/>
</dbReference>
<evidence type="ECO:0000313" key="10">
    <source>
        <dbReference type="Proteomes" id="UP000219452"/>
    </source>
</evidence>
<evidence type="ECO:0000259" key="8">
    <source>
        <dbReference type="Pfam" id="PF12704"/>
    </source>
</evidence>
<dbReference type="Pfam" id="PF02687">
    <property type="entry name" value="FtsX"/>
    <property type="match status" value="2"/>
</dbReference>
<sequence length="885" mass="99015">MKTPPPLANRLLRFFCSPHRLEEVQGDLHEEFDYQVRRIGERRAQWRYWWDVLGFVKLSLADWLFNRNRKPSDYSSTPFLNAAMFRNYFTIAFRNLVKHKTYSFINIIGLALGIAVSLLILLFVIHERTYDQFHTNADRIFRVYTRMKFGEQEIQSDRMSARFGPAVQEANAGVLGFVRIATTPGRVVIKTSPERKFFEGKFILADPSFLSVFSFPFSEGSAQTALVRPMTVLLTERTAERYFGREDPIGKTITYNNKLRFEVTGVLKNPPSNSTVQFDFVASLNSHPAIERIQNGFLKDDEVALNSQYVQGGHFQTFFLLRSAADTATILRNLPSIIKASGANPKGCRYIIDPLTSVHLGMNFGDTANSRYLTIFLGIAALTLLLALINYMSLTTARATQRAREVGVRKVMGAARSELAGQFYGESIFITLLAFLLALVLVKALRPPFYQLLKLDIDPSFIYSPTFGLAALLLLITCVLLSGSYPALLLSSFNPVKVLKGQLTTGQGGPTVRRIFTVVQLTVSIGLIGCSILIYQQVQHLQNRKLGLYKNRVLVVPVDASLTNQYGRFKHDLRQIPGVERVSAASSVLYKEGGSIYFTQSPVTKKDISIHVLSVDDQFAETLQIPWKSKPDSTQLAAPNTVVLNEIAVRKMGFGNQPLGQRLSLGSEKSEVVGVMRNFYFTDINDSNEPLALFVAKDTASAMAQYGGSLYVRIQPGADLQQTVGRIETTYRQLQVEKPFEYYFLDETFNNIYKSEARLANLFSAFTGFALFIACLGLFGLAAFTAEQRTKEIGVRKVLGASVTSIITLLSKDFLKLVLVSILIASPIAWWAMNKWLQDFAYKIDIAWWVFALAGGLTTTIALLTVSFQSIKAALINPVKSLRSE</sequence>